<comment type="caution">
    <text evidence="2">The sequence shown here is derived from an EMBL/GenBank/DDBJ whole genome shotgun (WGS) entry which is preliminary data.</text>
</comment>
<dbReference type="Gene3D" id="2.130.10.10">
    <property type="entry name" value="YVTN repeat-like/Quinoprotein amine dehydrogenase"/>
    <property type="match status" value="1"/>
</dbReference>
<dbReference type="InterPro" id="IPR015943">
    <property type="entry name" value="WD40/YVTN_repeat-like_dom_sf"/>
</dbReference>
<keyword evidence="1" id="KW-0732">Signal</keyword>
<feature type="chain" id="PRO_5014929787" evidence="1">
    <location>
        <begin position="37"/>
        <end position="382"/>
    </location>
</feature>
<name>A0A2N1PSI8_9BACT</name>
<accession>A0A2N1PSI8</accession>
<proteinExistence type="predicted"/>
<reference evidence="2 3" key="1">
    <citation type="journal article" date="2017" name="ISME J.">
        <title>Potential for microbial H2 and metal transformations associated with novel bacteria and archaea in deep terrestrial subsurface sediments.</title>
        <authorList>
            <person name="Hernsdorf A.W."/>
            <person name="Amano Y."/>
            <person name="Miyakawa K."/>
            <person name="Ise K."/>
            <person name="Suzuki Y."/>
            <person name="Anantharaman K."/>
            <person name="Probst A."/>
            <person name="Burstein D."/>
            <person name="Thomas B.C."/>
            <person name="Banfield J.F."/>
        </authorList>
    </citation>
    <scope>NUCLEOTIDE SEQUENCE [LARGE SCALE GENOMIC DNA]</scope>
    <source>
        <strain evidence="2">HGW-Wallbacteria-1</strain>
    </source>
</reference>
<sequence length="382" mass="42119">MSKCLSCTRKTQKVLSMMRICTLCCMIMVVSLPAASAESPFHPTLEKKVAAPKIIHLDSTITGKGLHWTIRDIEEITAGPSRGKLLVATWGMGLFLMKEAPEGHFHMTRLEVSTEIPEGRINEIFQTPDGIWLGTFRGIFKLNPMTLKLMPEPKPQMAPYPVHGIWTSQNGTIIAGTTGNGLLIKNPLLNEWITLGNEHNIHCNWINSIYGSPEKLLIGTLRGVYTLNITELSKTNPIPKISFMGGAASVNPINCARPFNSDGELIGTSNSGLMHHSNNGKWRVLNIRRGLPSNEITDIEPSDKGSCLIATRKGAVKINSEMKITDKWDGDSRLPDIWIKAVSNWGKRIIAGTSEGMILELLNSETSGGNWRVLFSPEKTIE</sequence>
<protein>
    <submittedName>
        <fullName evidence="2">Uncharacterized protein</fullName>
    </submittedName>
</protein>
<feature type="signal peptide" evidence="1">
    <location>
        <begin position="1"/>
        <end position="36"/>
    </location>
</feature>
<dbReference type="SUPFAM" id="SSF50978">
    <property type="entry name" value="WD40 repeat-like"/>
    <property type="match status" value="1"/>
</dbReference>
<evidence type="ECO:0000313" key="2">
    <source>
        <dbReference type="EMBL" id="PKK91303.1"/>
    </source>
</evidence>
<organism evidence="2 3">
    <name type="scientific">Candidatus Wallbacteria bacterium HGW-Wallbacteria-1</name>
    <dbReference type="NCBI Taxonomy" id="2013854"/>
    <lineage>
        <taxon>Bacteria</taxon>
        <taxon>Candidatus Walliibacteriota</taxon>
    </lineage>
</organism>
<dbReference type="EMBL" id="PGXC01000003">
    <property type="protein sequence ID" value="PKK91303.1"/>
    <property type="molecule type" value="Genomic_DNA"/>
</dbReference>
<dbReference type="Proteomes" id="UP000233256">
    <property type="component" value="Unassembled WGS sequence"/>
</dbReference>
<dbReference type="InterPro" id="IPR036322">
    <property type="entry name" value="WD40_repeat_dom_sf"/>
</dbReference>
<gene>
    <name evidence="2" type="ORF">CVV64_05920</name>
</gene>
<dbReference type="AlphaFoldDB" id="A0A2N1PSI8"/>
<evidence type="ECO:0000256" key="1">
    <source>
        <dbReference type="SAM" id="SignalP"/>
    </source>
</evidence>
<evidence type="ECO:0000313" key="3">
    <source>
        <dbReference type="Proteomes" id="UP000233256"/>
    </source>
</evidence>